<dbReference type="AlphaFoldDB" id="A0A9Q3E268"/>
<organism evidence="1 2">
    <name type="scientific">Austropuccinia psidii MF-1</name>
    <dbReference type="NCBI Taxonomy" id="1389203"/>
    <lineage>
        <taxon>Eukaryota</taxon>
        <taxon>Fungi</taxon>
        <taxon>Dikarya</taxon>
        <taxon>Basidiomycota</taxon>
        <taxon>Pucciniomycotina</taxon>
        <taxon>Pucciniomycetes</taxon>
        <taxon>Pucciniales</taxon>
        <taxon>Sphaerophragmiaceae</taxon>
        <taxon>Austropuccinia</taxon>
    </lineage>
</organism>
<reference evidence="1" key="1">
    <citation type="submission" date="2021-03" db="EMBL/GenBank/DDBJ databases">
        <title>Draft genome sequence of rust myrtle Austropuccinia psidii MF-1, a brazilian biotype.</title>
        <authorList>
            <person name="Quecine M.C."/>
            <person name="Pachon D.M.R."/>
            <person name="Bonatelli M.L."/>
            <person name="Correr F.H."/>
            <person name="Franceschini L.M."/>
            <person name="Leite T.F."/>
            <person name="Margarido G.R.A."/>
            <person name="Almeida C.A."/>
            <person name="Ferrarezi J.A."/>
            <person name="Labate C.A."/>
        </authorList>
    </citation>
    <scope>NUCLEOTIDE SEQUENCE</scope>
    <source>
        <strain evidence="1">MF-1</strain>
    </source>
</reference>
<comment type="caution">
    <text evidence="1">The sequence shown here is derived from an EMBL/GenBank/DDBJ whole genome shotgun (WGS) entry which is preliminary data.</text>
</comment>
<evidence type="ECO:0000313" key="2">
    <source>
        <dbReference type="Proteomes" id="UP000765509"/>
    </source>
</evidence>
<sequence>MLKKLHYQFGVAQEFPKRYLKILLNVDAHSNDEHTPNGKAYFIKPIACKSRNANIFLQRVDKEIEKAERDNGKTSNQCQHLIPDKPATSICNQVPRGLPIDLNNPSRFNSRTDGQKTLTANSFNVAFLPDASESLR</sequence>
<dbReference type="Proteomes" id="UP000765509">
    <property type="component" value="Unassembled WGS sequence"/>
</dbReference>
<name>A0A9Q3E268_9BASI</name>
<protein>
    <submittedName>
        <fullName evidence="1">Uncharacterized protein</fullName>
    </submittedName>
</protein>
<evidence type="ECO:0000313" key="1">
    <source>
        <dbReference type="EMBL" id="MBW0510958.1"/>
    </source>
</evidence>
<accession>A0A9Q3E268</accession>
<keyword evidence="2" id="KW-1185">Reference proteome</keyword>
<proteinExistence type="predicted"/>
<gene>
    <name evidence="1" type="ORF">O181_050673</name>
</gene>
<dbReference type="EMBL" id="AVOT02021865">
    <property type="protein sequence ID" value="MBW0510958.1"/>
    <property type="molecule type" value="Genomic_DNA"/>
</dbReference>